<proteinExistence type="inferred from homology"/>
<reference evidence="5 6" key="1">
    <citation type="submission" date="2014-05" db="EMBL/GenBank/DDBJ databases">
        <authorList>
            <person name="Daugherty S.C."/>
            <person name="Tallon L.J."/>
            <person name="Sadzewicz L."/>
            <person name="Kilian M."/>
            <person name="Tettelin H."/>
        </authorList>
    </citation>
    <scope>NUCLEOTIDE SEQUENCE [LARGE SCALE GENOMIC DNA]</scope>
    <source>
        <strain evidence="5 6">SK629</strain>
    </source>
</reference>
<dbReference type="EMBL" id="JPFU01000015">
    <property type="protein sequence ID" value="KEQ33848.1"/>
    <property type="molecule type" value="Genomic_DNA"/>
</dbReference>
<dbReference type="RefSeq" id="WP_042901796.1">
    <property type="nucleotide sequence ID" value="NZ_JPFU01000015.1"/>
</dbReference>
<dbReference type="AlphaFoldDB" id="A0A081PT25"/>
<comment type="caution">
    <text evidence="5">The sequence shown here is derived from an EMBL/GenBank/DDBJ whole genome shotgun (WGS) entry which is preliminary data.</text>
</comment>
<keyword evidence="3 5" id="KW-0808">Transferase</keyword>
<name>A0A081PT25_STRMT</name>
<dbReference type="GO" id="GO:0016757">
    <property type="term" value="F:glycosyltransferase activity"/>
    <property type="evidence" value="ECO:0007669"/>
    <property type="project" value="UniProtKB-KW"/>
</dbReference>
<gene>
    <name evidence="5" type="ORF">SK629_2094</name>
</gene>
<dbReference type="InterPro" id="IPR029044">
    <property type="entry name" value="Nucleotide-diphossugar_trans"/>
</dbReference>
<protein>
    <submittedName>
        <fullName evidence="5">Glycosyl transferase 2 family protein</fullName>
    </submittedName>
</protein>
<dbReference type="PANTHER" id="PTHR43685:SF5">
    <property type="entry name" value="GLYCOSYLTRANSFERASE EPSE-RELATED"/>
    <property type="match status" value="1"/>
</dbReference>
<sequence length="276" mass="31773">MLEKQKISVLMSVYVKENPTFLIDAINSIQNQTLKPSELVLVEDGPLTPELYQVLDQLEAESDIPVKRYPLEQNQGLGLALRQGVLQCQYDIIARMDTDDIAVPDRFEKQVQLMEKDNLDLLGGHIAEFIDNPDEIVSYRRVPTQHADIVAYQRMRSAFNHMTVMFKKDMVLKAGNYEDGLYMEDDLLWLNMIATGAKTGNLDQILCQVRVGAGMFERRGGLRYLKLYRQARQRMLKRGQISYREYAKSVAIQMVVALCPGFVRQFIFMKLLRKSN</sequence>
<dbReference type="Gene3D" id="3.90.550.10">
    <property type="entry name" value="Spore Coat Polysaccharide Biosynthesis Protein SpsA, Chain A"/>
    <property type="match status" value="1"/>
</dbReference>
<feature type="domain" description="Glycosyltransferase 2-like" evidence="4">
    <location>
        <begin position="8"/>
        <end position="166"/>
    </location>
</feature>
<evidence type="ECO:0000256" key="2">
    <source>
        <dbReference type="ARBA" id="ARBA00022676"/>
    </source>
</evidence>
<evidence type="ECO:0000256" key="1">
    <source>
        <dbReference type="ARBA" id="ARBA00006739"/>
    </source>
</evidence>
<dbReference type="Proteomes" id="UP000028090">
    <property type="component" value="Unassembled WGS sequence"/>
</dbReference>
<dbReference type="OrthoDB" id="9815829at2"/>
<organism evidence="5 6">
    <name type="scientific">Streptococcus mitis</name>
    <dbReference type="NCBI Taxonomy" id="28037"/>
    <lineage>
        <taxon>Bacteria</taxon>
        <taxon>Bacillati</taxon>
        <taxon>Bacillota</taxon>
        <taxon>Bacilli</taxon>
        <taxon>Lactobacillales</taxon>
        <taxon>Streptococcaceae</taxon>
        <taxon>Streptococcus</taxon>
        <taxon>Streptococcus mitis group</taxon>
    </lineage>
</organism>
<evidence type="ECO:0000259" key="4">
    <source>
        <dbReference type="Pfam" id="PF00535"/>
    </source>
</evidence>
<dbReference type="InterPro" id="IPR050834">
    <property type="entry name" value="Glycosyltransf_2"/>
</dbReference>
<dbReference type="PATRIC" id="fig|28037.95.peg.2023"/>
<evidence type="ECO:0000313" key="5">
    <source>
        <dbReference type="EMBL" id="KEQ33848.1"/>
    </source>
</evidence>
<evidence type="ECO:0000256" key="3">
    <source>
        <dbReference type="ARBA" id="ARBA00022679"/>
    </source>
</evidence>
<dbReference type="SUPFAM" id="SSF53448">
    <property type="entry name" value="Nucleotide-diphospho-sugar transferases"/>
    <property type="match status" value="1"/>
</dbReference>
<keyword evidence="2" id="KW-0328">Glycosyltransferase</keyword>
<dbReference type="InterPro" id="IPR001173">
    <property type="entry name" value="Glyco_trans_2-like"/>
</dbReference>
<dbReference type="PANTHER" id="PTHR43685">
    <property type="entry name" value="GLYCOSYLTRANSFERASE"/>
    <property type="match status" value="1"/>
</dbReference>
<comment type="similarity">
    <text evidence="1">Belongs to the glycosyltransferase 2 family.</text>
</comment>
<accession>A0A081PT25</accession>
<evidence type="ECO:0000313" key="6">
    <source>
        <dbReference type="Proteomes" id="UP000028090"/>
    </source>
</evidence>
<dbReference type="Pfam" id="PF00535">
    <property type="entry name" value="Glycos_transf_2"/>
    <property type="match status" value="1"/>
</dbReference>